<gene>
    <name evidence="2" type="ordered locus">Ccel_0477</name>
</gene>
<reference evidence="2 3" key="1">
    <citation type="submission" date="2009-01" db="EMBL/GenBank/DDBJ databases">
        <title>Complete sequence of Clostridium cellulolyticum H10.</title>
        <authorList>
            <consortium name="US DOE Joint Genome Institute"/>
            <person name="Lucas S."/>
            <person name="Copeland A."/>
            <person name="Lapidus A."/>
            <person name="Glavina del Rio T."/>
            <person name="Dalin E."/>
            <person name="Tice H."/>
            <person name="Bruce D."/>
            <person name="Goodwin L."/>
            <person name="Pitluck S."/>
            <person name="Chertkov O."/>
            <person name="Saunders E."/>
            <person name="Brettin T."/>
            <person name="Detter J.C."/>
            <person name="Han C."/>
            <person name="Larimer F."/>
            <person name="Land M."/>
            <person name="Hauser L."/>
            <person name="Kyrpides N."/>
            <person name="Ivanova N."/>
            <person name="Zhou J."/>
            <person name="Richardson P."/>
        </authorList>
    </citation>
    <scope>NUCLEOTIDE SEQUENCE [LARGE SCALE GENOMIC DNA]</scope>
    <source>
        <strain evidence="3">ATCC 35319 / DSM 5812 / JCM 6584 / H10</strain>
    </source>
</reference>
<sequence length="163" mass="19061">MFKVAETKNDYVYGSLAEKIKYDPYEENAILKSKKIARDNSKIKVRIIFNIFLVFAMFIVVMLRYAQISQINYDINIMKSEYTKIQNENQLLSIDIQNAMDLKNIRHIAETKLDMHKPNKSQIVYVSIPKKDVTITAHKEQSKLTVLFNIVNKSLNKFLNIIN</sequence>
<organism evidence="2 3">
    <name type="scientific">Ruminiclostridium cellulolyticum (strain ATCC 35319 / DSM 5812 / JCM 6584 / H10)</name>
    <name type="common">Clostridium cellulolyticum</name>
    <dbReference type="NCBI Taxonomy" id="394503"/>
    <lineage>
        <taxon>Bacteria</taxon>
        <taxon>Bacillati</taxon>
        <taxon>Bacillota</taxon>
        <taxon>Clostridia</taxon>
        <taxon>Eubacteriales</taxon>
        <taxon>Oscillospiraceae</taxon>
        <taxon>Ruminiclostridium</taxon>
    </lineage>
</organism>
<keyword evidence="1" id="KW-1133">Transmembrane helix</keyword>
<dbReference type="Proteomes" id="UP000001349">
    <property type="component" value="Chromosome"/>
</dbReference>
<keyword evidence="3" id="KW-1185">Reference proteome</keyword>
<keyword evidence="1" id="KW-0472">Membrane</keyword>
<dbReference type="eggNOG" id="COG2919">
    <property type="taxonomic scope" value="Bacteria"/>
</dbReference>
<dbReference type="STRING" id="394503.Ccel_0477"/>
<keyword evidence="1" id="KW-0812">Transmembrane</keyword>
<name>B8I6G7_RUMCH</name>
<keyword evidence="2" id="KW-0132">Cell division</keyword>
<dbReference type="GO" id="GO:0051301">
    <property type="term" value="P:cell division"/>
    <property type="evidence" value="ECO:0007669"/>
    <property type="project" value="UniProtKB-KW"/>
</dbReference>
<dbReference type="EMBL" id="CP001348">
    <property type="protein sequence ID" value="ACL74859.1"/>
    <property type="molecule type" value="Genomic_DNA"/>
</dbReference>
<dbReference type="KEGG" id="cce:Ccel_0477"/>
<evidence type="ECO:0000256" key="1">
    <source>
        <dbReference type="SAM" id="Phobius"/>
    </source>
</evidence>
<dbReference type="HOGENOM" id="CLU_1624257_0_0_9"/>
<feature type="transmembrane region" description="Helical" evidence="1">
    <location>
        <begin position="47"/>
        <end position="66"/>
    </location>
</feature>
<proteinExistence type="predicted"/>
<evidence type="ECO:0000313" key="3">
    <source>
        <dbReference type="Proteomes" id="UP000001349"/>
    </source>
</evidence>
<protein>
    <submittedName>
        <fullName evidence="2">Cell division protein FtsL</fullName>
    </submittedName>
</protein>
<evidence type="ECO:0000313" key="2">
    <source>
        <dbReference type="EMBL" id="ACL74859.1"/>
    </source>
</evidence>
<accession>B8I6G7</accession>
<keyword evidence="2" id="KW-0131">Cell cycle</keyword>
<dbReference type="AlphaFoldDB" id="B8I6G7"/>